<dbReference type="Proteomes" id="UP000830542">
    <property type="component" value="Plasmid unnamed2"/>
</dbReference>
<evidence type="ECO:0000259" key="2">
    <source>
        <dbReference type="Pfam" id="PF24035"/>
    </source>
</evidence>
<reference evidence="3" key="1">
    <citation type="journal article" date="2014" name="Int. J. Syst. Evol. Microbiol.">
        <title>Complete genome sequence of Corynebacterium casei LMG S-19264T (=DSM 44701T), isolated from a smear-ripened cheese.</title>
        <authorList>
            <consortium name="US DOE Joint Genome Institute (JGI-PGF)"/>
            <person name="Walter F."/>
            <person name="Albersmeier A."/>
            <person name="Kalinowski J."/>
            <person name="Ruckert C."/>
        </authorList>
    </citation>
    <scope>NUCLEOTIDE SEQUENCE</scope>
    <source>
        <strain evidence="3">JCM 12289</strain>
    </source>
</reference>
<feature type="domain" description="DUF7344" evidence="2">
    <location>
        <begin position="29"/>
        <end position="110"/>
    </location>
</feature>
<dbReference type="GeneID" id="71763521"/>
<sequence length="142" mass="15686">MAIDLPETPAELLRFFLHPVTEGDLNEYYHLLSNRRRRLVIARVFVLDPGGFIEVKPLARQIAGVEAGTDPEAVPSSKYDAVYNGLIQSHLSALANAGIIVYEPDRKRVRRGPAIHAAVVMLAATIVILRFLGLQTRGESSR</sequence>
<gene>
    <name evidence="3" type="ORF">GCM10008985_33390</name>
    <name evidence="4" type="ORF">MUK72_16695</name>
</gene>
<reference evidence="3" key="3">
    <citation type="submission" date="2023-12" db="EMBL/GenBank/DDBJ databases">
        <authorList>
            <person name="Sun Q."/>
            <person name="Inoue M."/>
        </authorList>
    </citation>
    <scope>NUCLEOTIDE SEQUENCE</scope>
    <source>
        <strain evidence="3">JCM 12289</strain>
    </source>
</reference>
<keyword evidence="1" id="KW-0812">Transmembrane</keyword>
<dbReference type="InterPro" id="IPR055768">
    <property type="entry name" value="DUF7344"/>
</dbReference>
<dbReference type="AlphaFoldDB" id="A0AAV3SJU6"/>
<evidence type="ECO:0000256" key="1">
    <source>
        <dbReference type="SAM" id="Phobius"/>
    </source>
</evidence>
<dbReference type="EMBL" id="BAAADN010000069">
    <property type="protein sequence ID" value="GAA0474073.1"/>
    <property type="molecule type" value="Genomic_DNA"/>
</dbReference>
<keyword evidence="1" id="KW-0472">Membrane</keyword>
<evidence type="ECO:0000313" key="6">
    <source>
        <dbReference type="Proteomes" id="UP001500962"/>
    </source>
</evidence>
<keyword evidence="4" id="KW-0614">Plasmid</keyword>
<evidence type="ECO:0000313" key="3">
    <source>
        <dbReference type="EMBL" id="GAA0474073.1"/>
    </source>
</evidence>
<dbReference type="Proteomes" id="UP001500962">
    <property type="component" value="Unassembled WGS sequence"/>
</dbReference>
<keyword evidence="5" id="KW-1185">Reference proteome</keyword>
<evidence type="ECO:0000313" key="5">
    <source>
        <dbReference type="Proteomes" id="UP000830542"/>
    </source>
</evidence>
<proteinExistence type="predicted"/>
<organism evidence="3 6">
    <name type="scientific">Halococcus dombrowskii</name>
    <dbReference type="NCBI Taxonomy" id="179637"/>
    <lineage>
        <taxon>Archaea</taxon>
        <taxon>Methanobacteriati</taxon>
        <taxon>Methanobacteriota</taxon>
        <taxon>Stenosarchaea group</taxon>
        <taxon>Halobacteria</taxon>
        <taxon>Halobacteriales</taxon>
        <taxon>Halococcaceae</taxon>
        <taxon>Halococcus</taxon>
    </lineage>
</organism>
<protein>
    <recommendedName>
        <fullName evidence="2">DUF7344 domain-containing protein</fullName>
    </recommendedName>
</protein>
<accession>A0AAV3SJU6</accession>
<name>A0AAV3SJU6_HALDO</name>
<geneLocation type="plasmid" evidence="4 5">
    <name>unnamed2</name>
</geneLocation>
<dbReference type="EMBL" id="CP095007">
    <property type="protein sequence ID" value="UOO97069.1"/>
    <property type="molecule type" value="Genomic_DNA"/>
</dbReference>
<dbReference type="Pfam" id="PF24035">
    <property type="entry name" value="DUF7344"/>
    <property type="match status" value="1"/>
</dbReference>
<dbReference type="RefSeq" id="WP_244706374.1">
    <property type="nucleotide sequence ID" value="NZ_BAAADN010000069.1"/>
</dbReference>
<dbReference type="KEGG" id="hdo:MUK72_16695"/>
<feature type="transmembrane region" description="Helical" evidence="1">
    <location>
        <begin position="114"/>
        <end position="133"/>
    </location>
</feature>
<evidence type="ECO:0000313" key="4">
    <source>
        <dbReference type="EMBL" id="UOO97069.1"/>
    </source>
</evidence>
<reference evidence="4" key="2">
    <citation type="submission" date="2022-04" db="EMBL/GenBank/DDBJ databases">
        <title>Sequencing and genomic assembly of Halococcus dombrowskii.</title>
        <authorList>
            <person name="Lim S.W."/>
            <person name="MacLea K.S."/>
        </authorList>
    </citation>
    <scope>NUCLEOTIDE SEQUENCE</scope>
    <source>
        <strain evidence="4">H4</strain>
        <plasmid evidence="4">unnamed2</plasmid>
    </source>
</reference>
<keyword evidence="1" id="KW-1133">Transmembrane helix</keyword>